<reference evidence="11 12" key="1">
    <citation type="submission" date="2013-08" db="EMBL/GenBank/DDBJ databases">
        <title>Intrasporangium oryzae NRRL B-24470.</title>
        <authorList>
            <person name="Liu H."/>
            <person name="Wang G."/>
        </authorList>
    </citation>
    <scope>NUCLEOTIDE SEQUENCE [LARGE SCALE GENOMIC DNA]</scope>
    <source>
        <strain evidence="11 12">NRRL B-24470</strain>
    </source>
</reference>
<dbReference type="InterPro" id="IPR023165">
    <property type="entry name" value="rRNA_Ade_diMease-like_C"/>
</dbReference>
<evidence type="ECO:0000256" key="6">
    <source>
        <dbReference type="ARBA" id="ARBA00022884"/>
    </source>
</evidence>
<dbReference type="RefSeq" id="WP_084328145.1">
    <property type="nucleotide sequence ID" value="NZ_AWSA01000020.1"/>
</dbReference>
<feature type="binding site" evidence="7 8">
    <location>
        <position position="59"/>
    </location>
    <ligand>
        <name>S-adenosyl-L-methionine</name>
        <dbReference type="ChEBI" id="CHEBI:59789"/>
    </ligand>
</feature>
<evidence type="ECO:0000256" key="7">
    <source>
        <dbReference type="HAMAP-Rule" id="MF_00607"/>
    </source>
</evidence>
<dbReference type="FunFam" id="3.40.50.150:FF:000023">
    <property type="entry name" value="Ribosomal RNA small subunit methyltransferase A"/>
    <property type="match status" value="1"/>
</dbReference>
<dbReference type="InterPro" id="IPR001737">
    <property type="entry name" value="KsgA/Erm"/>
</dbReference>
<dbReference type="PATRIC" id="fig|1386089.3.peg.2185"/>
<keyword evidence="5 7" id="KW-0949">S-adenosyl-L-methionine</keyword>
<comment type="caution">
    <text evidence="11">The sequence shown here is derived from an EMBL/GenBank/DDBJ whole genome shotgun (WGS) entry which is preliminary data.</text>
</comment>
<feature type="binding site" evidence="7 8">
    <location>
        <position position="86"/>
    </location>
    <ligand>
        <name>S-adenosyl-L-methionine</name>
        <dbReference type="ChEBI" id="CHEBI:59789"/>
    </ligand>
</feature>
<dbReference type="NCBIfam" id="TIGR00755">
    <property type="entry name" value="ksgA"/>
    <property type="match status" value="1"/>
</dbReference>
<evidence type="ECO:0000256" key="1">
    <source>
        <dbReference type="ARBA" id="ARBA00022490"/>
    </source>
</evidence>
<evidence type="ECO:0000256" key="4">
    <source>
        <dbReference type="ARBA" id="ARBA00022679"/>
    </source>
</evidence>
<dbReference type="GO" id="GO:0052908">
    <property type="term" value="F:16S rRNA (adenine(1518)-N(6)/adenine(1519)-N(6))-dimethyltransferase activity"/>
    <property type="evidence" value="ECO:0007669"/>
    <property type="project" value="UniProtKB-EC"/>
</dbReference>
<dbReference type="PANTHER" id="PTHR11727">
    <property type="entry name" value="DIMETHYLADENOSINE TRANSFERASE"/>
    <property type="match status" value="1"/>
</dbReference>
<evidence type="ECO:0000256" key="5">
    <source>
        <dbReference type="ARBA" id="ARBA00022691"/>
    </source>
</evidence>
<dbReference type="HAMAP" id="MF_00607">
    <property type="entry name" value="16SrRNA_methyltr_A"/>
    <property type="match status" value="1"/>
</dbReference>
<feature type="compositionally biased region" description="Polar residues" evidence="9">
    <location>
        <begin position="1"/>
        <end position="11"/>
    </location>
</feature>
<dbReference type="Proteomes" id="UP000019489">
    <property type="component" value="Unassembled WGS sequence"/>
</dbReference>
<dbReference type="InterPro" id="IPR020596">
    <property type="entry name" value="rRNA_Ade_Mease_Trfase_CS"/>
</dbReference>
<proteinExistence type="inferred from homology"/>
<comment type="function">
    <text evidence="7">Specifically dimethylates two adjacent adenosines (A1518 and A1519) in the loop of a conserved hairpin near the 3'-end of 16S rRNA in the 30S particle. May play a critical role in biogenesis of 30S subunits.</text>
</comment>
<dbReference type="SMART" id="SM00650">
    <property type="entry name" value="rADc"/>
    <property type="match status" value="1"/>
</dbReference>
<keyword evidence="1 7" id="KW-0963">Cytoplasm</keyword>
<evidence type="ECO:0000256" key="9">
    <source>
        <dbReference type="SAM" id="MobiDB-lite"/>
    </source>
</evidence>
<name>W9G6F3_9MICO</name>
<dbReference type="EC" id="2.1.1.182" evidence="7"/>
<keyword evidence="4 7" id="KW-0808">Transferase</keyword>
<comment type="catalytic activity">
    <reaction evidence="7">
        <text>adenosine(1518)/adenosine(1519) in 16S rRNA + 4 S-adenosyl-L-methionine = N(6)-dimethyladenosine(1518)/N(6)-dimethyladenosine(1519) in 16S rRNA + 4 S-adenosyl-L-homocysteine + 4 H(+)</text>
        <dbReference type="Rhea" id="RHEA:19609"/>
        <dbReference type="Rhea" id="RHEA-COMP:10232"/>
        <dbReference type="Rhea" id="RHEA-COMP:10233"/>
        <dbReference type="ChEBI" id="CHEBI:15378"/>
        <dbReference type="ChEBI" id="CHEBI:57856"/>
        <dbReference type="ChEBI" id="CHEBI:59789"/>
        <dbReference type="ChEBI" id="CHEBI:74411"/>
        <dbReference type="ChEBI" id="CHEBI:74493"/>
        <dbReference type="EC" id="2.1.1.182"/>
    </reaction>
</comment>
<dbReference type="GO" id="GO:0005829">
    <property type="term" value="C:cytosol"/>
    <property type="evidence" value="ECO:0007669"/>
    <property type="project" value="TreeGrafter"/>
</dbReference>
<dbReference type="GO" id="GO:0003723">
    <property type="term" value="F:RNA binding"/>
    <property type="evidence" value="ECO:0007669"/>
    <property type="project" value="UniProtKB-UniRule"/>
</dbReference>
<dbReference type="InterPro" id="IPR011530">
    <property type="entry name" value="rRNA_adenine_dimethylase"/>
</dbReference>
<protein>
    <recommendedName>
        <fullName evidence="7">Ribosomal RNA small subunit methyltransferase A</fullName>
        <ecNumber evidence="7">2.1.1.182</ecNumber>
    </recommendedName>
    <alternativeName>
        <fullName evidence="7">16S rRNA (adenine(1518)-N(6)/adenine(1519)-N(6))-dimethyltransferase</fullName>
    </alternativeName>
    <alternativeName>
        <fullName evidence="7">16S rRNA dimethyladenosine transferase</fullName>
    </alternativeName>
    <alternativeName>
        <fullName evidence="7">16S rRNA dimethylase</fullName>
    </alternativeName>
    <alternativeName>
        <fullName evidence="7">S-adenosylmethionine-6-N', N'-adenosyl(rRNA) dimethyltransferase</fullName>
    </alternativeName>
</protein>
<evidence type="ECO:0000256" key="2">
    <source>
        <dbReference type="ARBA" id="ARBA00022552"/>
    </source>
</evidence>
<evidence type="ECO:0000256" key="3">
    <source>
        <dbReference type="ARBA" id="ARBA00022603"/>
    </source>
</evidence>
<feature type="binding site" evidence="7 8">
    <location>
        <position position="137"/>
    </location>
    <ligand>
        <name>S-adenosyl-L-methionine</name>
        <dbReference type="ChEBI" id="CHEBI:59789"/>
    </ligand>
</feature>
<dbReference type="OrthoDB" id="9814755at2"/>
<dbReference type="Pfam" id="PF00398">
    <property type="entry name" value="RrnaAD"/>
    <property type="match status" value="1"/>
</dbReference>
<dbReference type="Gene3D" id="3.40.50.150">
    <property type="entry name" value="Vaccinia Virus protein VP39"/>
    <property type="match status" value="1"/>
</dbReference>
<comment type="subcellular location">
    <subcellularLocation>
        <location evidence="7">Cytoplasm</location>
    </subcellularLocation>
</comment>
<dbReference type="EMBL" id="AWSA01000020">
    <property type="protein sequence ID" value="EWT01580.1"/>
    <property type="molecule type" value="Genomic_DNA"/>
</dbReference>
<evidence type="ECO:0000313" key="11">
    <source>
        <dbReference type="EMBL" id="EWT01580.1"/>
    </source>
</evidence>
<dbReference type="InterPro" id="IPR029063">
    <property type="entry name" value="SAM-dependent_MTases_sf"/>
</dbReference>
<dbReference type="eggNOG" id="COG0030">
    <property type="taxonomic scope" value="Bacteria"/>
</dbReference>
<dbReference type="PROSITE" id="PS51689">
    <property type="entry name" value="SAM_RNA_A_N6_MT"/>
    <property type="match status" value="1"/>
</dbReference>
<dbReference type="CDD" id="cd02440">
    <property type="entry name" value="AdoMet_MTases"/>
    <property type="match status" value="1"/>
</dbReference>
<dbReference type="STRING" id="1386089.N865_09845"/>
<gene>
    <name evidence="7" type="primary">rsmA</name>
    <name evidence="7" type="synonym">ksgA</name>
    <name evidence="11" type="ORF">N865_09845</name>
</gene>
<feature type="binding site" evidence="7 8">
    <location>
        <position position="155"/>
    </location>
    <ligand>
        <name>S-adenosyl-L-methionine</name>
        <dbReference type="ChEBI" id="CHEBI:59789"/>
    </ligand>
</feature>
<keyword evidence="2 7" id="KW-0698">rRNA processing</keyword>
<organism evidence="11 12">
    <name type="scientific">Intrasporangium oryzae NRRL B-24470</name>
    <dbReference type="NCBI Taxonomy" id="1386089"/>
    <lineage>
        <taxon>Bacteria</taxon>
        <taxon>Bacillati</taxon>
        <taxon>Actinomycetota</taxon>
        <taxon>Actinomycetes</taxon>
        <taxon>Micrococcales</taxon>
        <taxon>Intrasporangiaceae</taxon>
        <taxon>Intrasporangium</taxon>
    </lineage>
</organism>
<keyword evidence="3 7" id="KW-0489">Methyltransferase</keyword>
<feature type="region of interest" description="Disordered" evidence="9">
    <location>
        <begin position="1"/>
        <end position="23"/>
    </location>
</feature>
<feature type="binding site" evidence="7 8">
    <location>
        <position position="107"/>
    </location>
    <ligand>
        <name>S-adenosyl-L-methionine</name>
        <dbReference type="ChEBI" id="CHEBI:59789"/>
    </ligand>
</feature>
<keyword evidence="12" id="KW-1185">Reference proteome</keyword>
<dbReference type="SUPFAM" id="SSF53335">
    <property type="entry name" value="S-adenosyl-L-methionine-dependent methyltransferases"/>
    <property type="match status" value="1"/>
</dbReference>
<dbReference type="InterPro" id="IPR020598">
    <property type="entry name" value="rRNA_Ade_methylase_Trfase_N"/>
</dbReference>
<dbReference type="AlphaFoldDB" id="W9G6F3"/>
<dbReference type="PROSITE" id="PS01131">
    <property type="entry name" value="RRNA_A_DIMETH"/>
    <property type="match status" value="1"/>
</dbReference>
<evidence type="ECO:0000313" key="12">
    <source>
        <dbReference type="Proteomes" id="UP000019489"/>
    </source>
</evidence>
<evidence type="ECO:0000256" key="8">
    <source>
        <dbReference type="PROSITE-ProRule" id="PRU01026"/>
    </source>
</evidence>
<accession>W9G6F3</accession>
<feature type="binding site" evidence="7 8">
    <location>
        <position position="61"/>
    </location>
    <ligand>
        <name>S-adenosyl-L-methionine</name>
        <dbReference type="ChEBI" id="CHEBI:59789"/>
    </ligand>
</feature>
<dbReference type="Gene3D" id="1.10.8.100">
    <property type="entry name" value="Ribosomal RNA adenine dimethylase-like, domain 2"/>
    <property type="match status" value="1"/>
</dbReference>
<dbReference type="PANTHER" id="PTHR11727:SF7">
    <property type="entry name" value="DIMETHYLADENOSINE TRANSFERASE-RELATED"/>
    <property type="match status" value="1"/>
</dbReference>
<feature type="domain" description="Ribosomal RNA adenine methylase transferase N-terminal" evidence="10">
    <location>
        <begin position="66"/>
        <end position="240"/>
    </location>
</feature>
<evidence type="ECO:0000259" key="10">
    <source>
        <dbReference type="SMART" id="SM00650"/>
    </source>
</evidence>
<comment type="similarity">
    <text evidence="7">Belongs to the class I-like SAM-binding methyltransferase superfamily. rRNA adenine N(6)-methyltransferase family. RsmA subfamily.</text>
</comment>
<sequence length="315" mass="33144">MSSAEPGSTATPDGGPDKGAGADAAAGAIVDDAALLGPAQIRALAERLEVRPTKQWGQNFVVDANTVRKIVRVAGVGPDDTVVEVGPGLGSLTLALLPVVRRVTAVEVDPRLAGALEDTVRALQPGNADKLRLVAADALTVTSLPGPKPTALVANLPYNISVPVVLSFLQHFPSIRRVLVMVQLEVAERLAARPGSKIYGVPSLKAAWYADVELAGRVGRNVFWPAPNVDSGLVSLVRRDPPETTATREEVFRCIDAAFLQRRKALRGALASWAGSVDRSEAALRAAGVDPKTRGEQLDITAFARIAEALNRVSP</sequence>
<keyword evidence="6 7" id="KW-0694">RNA-binding</keyword>